<dbReference type="SUPFAM" id="SSF55144">
    <property type="entry name" value="LigT-like"/>
    <property type="match status" value="1"/>
</dbReference>
<gene>
    <name evidence="2" type="primary">LOC110794162</name>
</gene>
<dbReference type="AlphaFoldDB" id="A0A9R0K1Z0"/>
<dbReference type="GO" id="GO:0004113">
    <property type="term" value="F:2',3'-cyclic-nucleotide 3'-phosphodiesterase activity"/>
    <property type="evidence" value="ECO:0000318"/>
    <property type="project" value="GO_Central"/>
</dbReference>
<dbReference type="RefSeq" id="XP_021854798.1">
    <property type="nucleotide sequence ID" value="XM_021999106.2"/>
</dbReference>
<proteinExistence type="predicted"/>
<dbReference type="InterPro" id="IPR012386">
    <property type="entry name" value="Cyclic-nucl_3Pdiesterase"/>
</dbReference>
<sequence length="181" mass="20389">MATQTHVYSVWGLPSDDVKQRVKDVMNTLRSEFNGPDFDPHVTVVGAIDLTPEDALEKFKSACKGLNAYTAYGRGVSTGTFFYQCVYLLLDTTPEVVETSDHCCGHFGFNRATPYMPHMSLLYADLTDEEKKKAQDRANALDDCLGNLTFTVKRLALYKTDTQDKTLKSWEKVTEYHLQAV</sequence>
<dbReference type="FunFam" id="3.90.1140.10:FF:000007">
    <property type="entry name" value="Cyclic phosphodiesterase"/>
    <property type="match status" value="1"/>
</dbReference>
<protein>
    <submittedName>
        <fullName evidence="2">Cyclic phosphodiesterase</fullName>
    </submittedName>
</protein>
<accession>A0A9R0K1Z0</accession>
<dbReference type="Gene3D" id="3.90.1140.10">
    <property type="entry name" value="Cyclic phosphodiesterase"/>
    <property type="match status" value="1"/>
</dbReference>
<evidence type="ECO:0000313" key="1">
    <source>
        <dbReference type="Proteomes" id="UP000813463"/>
    </source>
</evidence>
<dbReference type="Proteomes" id="UP000813463">
    <property type="component" value="Chromosome 5"/>
</dbReference>
<dbReference type="PIRSF" id="PIRSF017903">
    <property type="entry name" value="CPDase_plant"/>
    <property type="match status" value="1"/>
</dbReference>
<reference evidence="2" key="2">
    <citation type="submission" date="2025-08" db="UniProtKB">
        <authorList>
            <consortium name="RefSeq"/>
        </authorList>
    </citation>
    <scope>IDENTIFICATION</scope>
    <source>
        <tissue evidence="2">Leaf</tissue>
    </source>
</reference>
<evidence type="ECO:0000313" key="2">
    <source>
        <dbReference type="RefSeq" id="XP_021854798.1"/>
    </source>
</evidence>
<name>A0A9R0K1Z0_SPIOL</name>
<dbReference type="GO" id="GO:0009187">
    <property type="term" value="P:cyclic nucleotide metabolic process"/>
    <property type="evidence" value="ECO:0000318"/>
    <property type="project" value="GO_Central"/>
</dbReference>
<organism evidence="1 2">
    <name type="scientific">Spinacia oleracea</name>
    <name type="common">Spinach</name>
    <dbReference type="NCBI Taxonomy" id="3562"/>
    <lineage>
        <taxon>Eukaryota</taxon>
        <taxon>Viridiplantae</taxon>
        <taxon>Streptophyta</taxon>
        <taxon>Embryophyta</taxon>
        <taxon>Tracheophyta</taxon>
        <taxon>Spermatophyta</taxon>
        <taxon>Magnoliopsida</taxon>
        <taxon>eudicotyledons</taxon>
        <taxon>Gunneridae</taxon>
        <taxon>Pentapetalae</taxon>
        <taxon>Caryophyllales</taxon>
        <taxon>Chenopodiaceae</taxon>
        <taxon>Chenopodioideae</taxon>
        <taxon>Anserineae</taxon>
        <taxon>Spinacia</taxon>
    </lineage>
</organism>
<keyword evidence="1" id="KW-1185">Reference proteome</keyword>
<dbReference type="GeneID" id="110794162"/>
<dbReference type="PANTHER" id="PTHR28141">
    <property type="entry name" value="2',3'-CYCLIC-NUCLEOTIDE 3'-PHOSPHODIESTERASE"/>
    <property type="match status" value="1"/>
</dbReference>
<dbReference type="OrthoDB" id="514292at2759"/>
<dbReference type="KEGG" id="soe:110794162"/>
<reference evidence="1" key="1">
    <citation type="journal article" date="2021" name="Nat. Commun.">
        <title>Genomic analyses provide insights into spinach domestication and the genetic basis of agronomic traits.</title>
        <authorList>
            <person name="Cai X."/>
            <person name="Sun X."/>
            <person name="Xu C."/>
            <person name="Sun H."/>
            <person name="Wang X."/>
            <person name="Ge C."/>
            <person name="Zhang Z."/>
            <person name="Wang Q."/>
            <person name="Fei Z."/>
            <person name="Jiao C."/>
            <person name="Wang Q."/>
        </authorList>
    </citation>
    <scope>NUCLEOTIDE SEQUENCE [LARGE SCALE GENOMIC DNA]</scope>
    <source>
        <strain evidence="1">cv. Varoflay</strain>
    </source>
</reference>
<dbReference type="Pfam" id="PF07823">
    <property type="entry name" value="CPDase"/>
    <property type="match status" value="1"/>
</dbReference>
<dbReference type="PANTHER" id="PTHR28141:SF1">
    <property type="entry name" value="2',3'-CYCLIC-NUCLEOTIDE 3'-PHOSPHODIESTERASE"/>
    <property type="match status" value="1"/>
</dbReference>
<dbReference type="InterPro" id="IPR009097">
    <property type="entry name" value="Cyclic_Pdiesterase"/>
</dbReference>